<dbReference type="SUPFAM" id="SSF53300">
    <property type="entry name" value="vWA-like"/>
    <property type="match status" value="1"/>
</dbReference>
<dbReference type="Pfam" id="PF25106">
    <property type="entry name" value="VWA_4"/>
    <property type="match status" value="1"/>
</dbReference>
<sequence length="1006" mass="111520">MLLFVLTWILSIFFVFCNGFATIDEFAKVLDVFKDTKFHDNQLLTALCITQYEFLKRHKSLKGERPDFYDECPYDKWLKSTNGSSNAIFDVDELESIKDEFESAVAAPDLRSMKPTEHFDLESYITETNVKLLKDRKNLLNQIKADGASFSDIREKLGEMLHTVQDFYSHTNWVELGNDKINPMVGMGSNLGVQLNGEKEVACTPCDKKFTAEEQKEVDDAYGGLLTSIPLVIVGSKDNVYSCRGNMVTKHLTSGYYESEKDFRAMEEGKCAHGGLTDNYGGGGPTVGGINKDAATVIMSPHYYLHHTAANLSVKATIKYFEDIRTALNDERLFGKLIGIEISETSSKMVSSKAIVIDTTGSMVNSIESIKKFVEKLVKKNSNETLKYFLTPFNDPEFGPVKTFNSPEQMTAAVKGLEAKGGGTLSEKMYAALMETARKVPESTAIYVFTDSVSKNCRLLPSIMRIAAKKNLQINFFLPGITKKPRMRRSRSSSSNSGLNKCESEESIEDFRKLALATDGQFVVASGESLQKAAETLTDSNWQRLKMFSNINTPFNETIEFDKSVKEVEISMNAGTSGNLNTVRVDIVNENGTNAVTGENILISNAYSKVFRFNTTDGSPLTILIDGNNQTIEQIDIKIKSDISPNVIITDSDSKKYVRGALKPGQKYDITITCAPCSDISKVVISRCGDNTPIMPPQTPEKCGRINRWCVKDIQLPPVSGDNQFCISYAGNFKNDDINFERIAQQKLTTSALNLNTTFSTETESPNDPGEVYPNDNITINYSIENLGESDDEIILKVTSSQDLPMNYFKDPIKIGKGKKALGNIYITANAPIGSIVDIEICATSKSDPSQHSSDDYTVFITDPNADLDAPECTVDYSTAISCPKNPKHCKNSTYVVLISFKDVDSGVSTVNYPRGQWQIAERNLFHSSYAVNHTFYAMGVHSCCDDVEFNVMDKEHLIGQCTLEPYQKSLPTAAMTSSSSSPLPSMIRISFFAVIVFVLFLVLRA</sequence>
<dbReference type="InterPro" id="IPR052577">
    <property type="entry name" value="VWA7"/>
</dbReference>
<keyword evidence="8" id="KW-1185">Reference proteome</keyword>
<keyword evidence="4" id="KW-0472">Membrane</keyword>
<dbReference type="InterPro" id="IPR056861">
    <property type="entry name" value="HMCN1-like_VWA"/>
</dbReference>
<feature type="signal peptide" evidence="5">
    <location>
        <begin position="1"/>
        <end position="19"/>
    </location>
</feature>
<dbReference type="AlphaFoldDB" id="A0A914PFL7"/>
<evidence type="ECO:0000313" key="8">
    <source>
        <dbReference type="Proteomes" id="UP000887578"/>
    </source>
</evidence>
<keyword evidence="4" id="KW-0812">Transmembrane</keyword>
<evidence type="ECO:0000256" key="3">
    <source>
        <dbReference type="ARBA" id="ARBA00022729"/>
    </source>
</evidence>
<dbReference type="Pfam" id="PF25107">
    <property type="entry name" value="VWA7_N"/>
    <property type="match status" value="2"/>
</dbReference>
<dbReference type="InterPro" id="IPR056862">
    <property type="entry name" value="VWA7_N"/>
</dbReference>
<name>A0A914PFL7_9BILA</name>
<evidence type="ECO:0000256" key="1">
    <source>
        <dbReference type="ARBA" id="ARBA00004613"/>
    </source>
</evidence>
<proteinExistence type="predicted"/>
<comment type="subcellular location">
    <subcellularLocation>
        <location evidence="1">Secreted</location>
    </subcellularLocation>
</comment>
<reference evidence="9" key="1">
    <citation type="submission" date="2022-11" db="UniProtKB">
        <authorList>
            <consortium name="WormBaseParasite"/>
        </authorList>
    </citation>
    <scope>IDENTIFICATION</scope>
</reference>
<organism evidence="8 9">
    <name type="scientific">Panagrolaimus davidi</name>
    <dbReference type="NCBI Taxonomy" id="227884"/>
    <lineage>
        <taxon>Eukaryota</taxon>
        <taxon>Metazoa</taxon>
        <taxon>Ecdysozoa</taxon>
        <taxon>Nematoda</taxon>
        <taxon>Chromadorea</taxon>
        <taxon>Rhabditida</taxon>
        <taxon>Tylenchina</taxon>
        <taxon>Panagrolaimomorpha</taxon>
        <taxon>Panagrolaimoidea</taxon>
        <taxon>Panagrolaimidae</taxon>
        <taxon>Panagrolaimus</taxon>
    </lineage>
</organism>
<evidence type="ECO:0000256" key="4">
    <source>
        <dbReference type="SAM" id="Phobius"/>
    </source>
</evidence>
<dbReference type="CDD" id="cd00198">
    <property type="entry name" value="vWFA"/>
    <property type="match status" value="1"/>
</dbReference>
<protein>
    <submittedName>
        <fullName evidence="9">VWFA domain-containing protein</fullName>
    </submittedName>
</protein>
<feature type="domain" description="Hemicentin-1-like von Willebrand factor A" evidence="6">
    <location>
        <begin position="354"/>
        <end position="523"/>
    </location>
</feature>
<feature type="domain" description="VWA7 N-terminal" evidence="7">
    <location>
        <begin position="242"/>
        <end position="332"/>
    </location>
</feature>
<evidence type="ECO:0000259" key="7">
    <source>
        <dbReference type="Pfam" id="PF25107"/>
    </source>
</evidence>
<dbReference type="Gene3D" id="3.40.50.410">
    <property type="entry name" value="von Willebrand factor, type A domain"/>
    <property type="match status" value="1"/>
</dbReference>
<feature type="transmembrane region" description="Helical" evidence="4">
    <location>
        <begin position="986"/>
        <end position="1004"/>
    </location>
</feature>
<dbReference type="InterPro" id="IPR036465">
    <property type="entry name" value="vWFA_dom_sf"/>
</dbReference>
<keyword evidence="4" id="KW-1133">Transmembrane helix</keyword>
<keyword evidence="3 5" id="KW-0732">Signal</keyword>
<keyword evidence="2" id="KW-0964">Secreted</keyword>
<dbReference type="PANTHER" id="PTHR14905">
    <property type="entry name" value="NG37"/>
    <property type="match status" value="1"/>
</dbReference>
<evidence type="ECO:0000313" key="9">
    <source>
        <dbReference type="WBParaSite" id="PDA_v2.g17059.t1"/>
    </source>
</evidence>
<feature type="chain" id="PRO_5036905613" evidence="5">
    <location>
        <begin position="20"/>
        <end position="1006"/>
    </location>
</feature>
<dbReference type="PANTHER" id="PTHR14905:SF7">
    <property type="entry name" value="VON WILLEBRAND FACTOR A DOMAIN-CONTAINING PROTEIN 7"/>
    <property type="match status" value="1"/>
</dbReference>
<accession>A0A914PFL7</accession>
<dbReference type="WBParaSite" id="PDA_v2.g17059.t1">
    <property type="protein sequence ID" value="PDA_v2.g17059.t1"/>
    <property type="gene ID" value="PDA_v2.g17059"/>
</dbReference>
<evidence type="ECO:0000256" key="5">
    <source>
        <dbReference type="SAM" id="SignalP"/>
    </source>
</evidence>
<evidence type="ECO:0000259" key="6">
    <source>
        <dbReference type="Pfam" id="PF25106"/>
    </source>
</evidence>
<dbReference type="Proteomes" id="UP000887578">
    <property type="component" value="Unplaced"/>
</dbReference>
<feature type="domain" description="VWA7 N-terminal" evidence="7">
    <location>
        <begin position="110"/>
        <end position="209"/>
    </location>
</feature>
<evidence type="ECO:0000256" key="2">
    <source>
        <dbReference type="ARBA" id="ARBA00022525"/>
    </source>
</evidence>